<accession>A0ACC6FRH6</accession>
<dbReference type="Proteomes" id="UP001173802">
    <property type="component" value="Unassembled WGS sequence"/>
</dbReference>
<organism evidence="1 2">
    <name type="scientific">Helicobacter zhangjianzhongii</name>
    <dbReference type="NCBI Taxonomy" id="2974574"/>
    <lineage>
        <taxon>Bacteria</taxon>
        <taxon>Pseudomonadati</taxon>
        <taxon>Campylobacterota</taxon>
        <taxon>Epsilonproteobacteria</taxon>
        <taxon>Campylobacterales</taxon>
        <taxon>Helicobacteraceae</taxon>
        <taxon>Helicobacter</taxon>
    </lineage>
</organism>
<keyword evidence="2" id="KW-1185">Reference proteome</keyword>
<proteinExistence type="predicted"/>
<protein>
    <submittedName>
        <fullName evidence="1">Uncharacterized protein</fullName>
    </submittedName>
</protein>
<dbReference type="EMBL" id="JANURN010000003">
    <property type="protein sequence ID" value="MDL0081879.1"/>
    <property type="molecule type" value="Genomic_DNA"/>
</dbReference>
<evidence type="ECO:0000313" key="2">
    <source>
        <dbReference type="Proteomes" id="UP001173802"/>
    </source>
</evidence>
<sequence length="2004" mass="214402">MKGLRISIALSALLLAQADAQIIYADTFFYRDFLDLGQNKGAFAAGAQGVVIESSKQPGVSMRFEAPIIDQSARSNNGNSTSLGRNFVITATHVVGSSGSSSDSLANASNVEIRRWGQTSYTIDTNNKSQNKGFDVSFARFNKYIVEGETEIFDAGLESDQGITASSPNPAKEAENLKKLKDYLQKNATDSNGNLIVFQAGSGRLSLFNAPGGGFKEAGIAAITGTRGGSLSGAIDFEKITYQNSKANENVDARGLQIVERTDLTWVNAISPGDSGSGFYIYDKTKQKWLLLGVTAQADFVGGGTSAIAVATKKDFEKFKESNEQNIDLGGLHTWTFDGNGFQNGSWIGKQQNKDIVFSSGGSMQVTGNIRLLDSGQTGGFVFKAGSNATASNPTTYKITSKNGQLYGFDGAGLDIEENVKVEWGLGFIKGNGTGDKRGVNDALHKVGKGTLVITTKYDTPPDDGKYGYLRVGDGKVVFDTESQAFNGVYLTSGRGTLELVNGKAQAFGAVKDPSQLDSTLPNHFILNQEHRDKLGIYFGNGGGNLDLKGNSLTLNAISSNDARANIINTDEKHTSTMTIEGLGYDKDKKTKTNEKADTIIHASFGQSTDSKKDNSSTNGNLNLVYKGDEKAATDENKAALVFDGNVNAKGLQVDSGKVVLQGHPTTHAYIRNQDIMTNLGKKNFLDLVIKAEGSKLPDWMDLSRPSTLEQPDWDHRVFKIGKIDLQSSRLDVGREATLEGNITADSSSAINFGGDIDHYIDKKDGENTTGNGFEYQQEVEKKKLKEATQKLANQTIHFKGSIDATGTTINSHIYDFNAKLDLKNSAKLNADFLTLDRETHASGAILTMNTNSSANVKNLIFKGLNGSANDIVNITGGSRLKVTESLGFEKSTFDLKNLSSIGGSSFTKPTNYDIFVKDSSQITGDSTDITGNVGVMNESSLTLKSITLKDISSTTGADSTQAQSTPESSKHKNSILVDGKNSSLSVSGKISSTAQDDTLIVVSGFRETTAQGTRDRVEGQRQEVVHSATLSTSGGIELQGTTQRGLETRCDGDKVGVGCFADKSMQGKVSNIVLSTGGKLDSNLKATNLQLNVDVDKDSSFLGSGKTLESNASSVALNFELGGARQQEFDITAKQKSHITLSAYAKESLAKDSKPLKQALEASQYQGKITADDSQIDSTLSNITASVDLKNGAKLTTSGILTLKDTFNSIKLDGKDTALNVGTIIAEDLKNLTLSVGSESKFNVTNFVFKKGNVSSNQFYGQNVWLQEGAKVTLANGGTLNHNLYIDGKSTFSTTPNEAILSGGKKLSIGGESSFSIASGNGTLGVNESGDTIIQTEIGSKLEIKKLLAKGGSKVIIALDLDKVEKDSSAQKPASQQKNFSIEAQNGSNVYVNSWDMNRAGFDNGKTSLTTDENSRIHFGTLKHDMAQTNYIAQPIKANLSISQHLSLENVGRPTASAGNKAAPSGTATNMMTREITSESAPTPTNQVESNSDPLKLAAQAGTSDDRFHALKLEGNTMQGGEVQNTGKNLTLENGTRIDVKLDQSIKAESSGKPGDFQLNKYYTLISAGSITDNRTDKRIYFSFAGGNTPLYWVTLVENGEVKVKFTKEDPSSYNELKGYIADDKLLEILIQHNPKDDFIQMAGTANQHKELDGYLARIDNDLGEIARHSELGLSDQILLANDQSINARIAQVQYAQSRFNATPLAGLARLASNDSKDIALALKSAQESAKAAQEARKKNGAWLSVAGGGFAKGGESKAAMGFYGTNVGYDRTFSFGDDSLIIGAMAGFGGSNYYAKSLNDIAKVVNLGLYGLYQKGGNEIQSNLSISMIMGERSLSGVLGSENLKANSLGVLSHTYYKYRFVLKKGERFDSILKPVGLLSFGHNGIGAYTGTNYKQQALNAFNLGLGAGVEYAILGRKQSYTLSFLARQNVYSSADQIFVSLSNAQNSIGYEINPINLTFQLGFMGSAQLGRGFTLQYGLAGVADIKGGYGGKADVKLEYKF</sequence>
<evidence type="ECO:0000313" key="1">
    <source>
        <dbReference type="EMBL" id="MDL0081879.1"/>
    </source>
</evidence>
<comment type="caution">
    <text evidence="1">The sequence shown here is derived from an EMBL/GenBank/DDBJ whole genome shotgun (WGS) entry which is preliminary data.</text>
</comment>
<name>A0ACC6FRH6_9HELI</name>
<gene>
    <name evidence="1" type="ORF">NYG90_04180</name>
</gene>
<reference evidence="1 2" key="1">
    <citation type="journal article" date="2023" name="Microorganisms">
        <title>Isolation and Genomic Characteristics of Cat-Borne Campylobacter felis sp. nov. and Sheep-Borne Campylobacter ovis sp. nov.</title>
        <authorList>
            <person name="Wang H."/>
            <person name="Li Y."/>
            <person name="Gu Y."/>
            <person name="Zhou G."/>
            <person name="Chen X."/>
            <person name="Zhang X."/>
            <person name="Shao Z."/>
            <person name="Zhang J."/>
            <person name="Zhang M."/>
        </authorList>
    </citation>
    <scope>NUCLEOTIDE SEQUENCE [LARGE SCALE GENOMIC DNA]</scope>
    <source>
        <strain evidence="1 2">XJK30-2</strain>
    </source>
</reference>